<sequence>MRHLDTWILRDPYSIGHYYSTGRVWQESLRAMIQDRQICAPQVESERPVVEPLARNMSHQPGCGLLQRLPPEIRLIIYGYVFGDEAVHLVQLKGKIRHVRCQHPSASIANHRHCCPETPARWRVSSDAMAMLYPHTHASLPAKLSNSSLSLLRTCRAIYLEAADMPYSNLAFDVDDLHTFVAFSLAICPERLRCIKRLTVQWTPIWQPMTGEESASSIYSHTHNDQLWRLFWSRVQALTGLEHLQFSLDLGRFMGNGHGHGHGHVANAANHVLLLGGTSKKISLDVNEPWITPMLAVRGLKDFELCVTARCDASAQNILAQEIGRDAVILRDHLKAVMCLPRPTPILASSSSSSSVSSQKLLTYTPLSSCAMEDQNSHIPVTKPSLLVTAA</sequence>
<proteinExistence type="predicted"/>
<gene>
    <name evidence="2" type="ORF">UA08_05534</name>
</gene>
<dbReference type="Proteomes" id="UP000214365">
    <property type="component" value="Unassembled WGS sequence"/>
</dbReference>
<dbReference type="PANTHER" id="PTHR38790:SF4">
    <property type="entry name" value="2EXR DOMAIN-CONTAINING PROTEIN"/>
    <property type="match status" value="1"/>
</dbReference>
<dbReference type="Pfam" id="PF24864">
    <property type="entry name" value="DUF7730"/>
    <property type="match status" value="1"/>
</dbReference>
<dbReference type="PANTHER" id="PTHR38790">
    <property type="entry name" value="2EXR DOMAIN-CONTAINING PROTEIN-RELATED"/>
    <property type="match status" value="1"/>
</dbReference>
<dbReference type="STRING" id="1441469.A0A225AW79"/>
<dbReference type="InterPro" id="IPR056632">
    <property type="entry name" value="DUF7730"/>
</dbReference>
<dbReference type="OrthoDB" id="515692at2759"/>
<evidence type="ECO:0000313" key="2">
    <source>
        <dbReference type="EMBL" id="OKL59216.1"/>
    </source>
</evidence>
<evidence type="ECO:0000313" key="3">
    <source>
        <dbReference type="Proteomes" id="UP000214365"/>
    </source>
</evidence>
<keyword evidence="3" id="KW-1185">Reference proteome</keyword>
<feature type="domain" description="DUF7730" evidence="1">
    <location>
        <begin position="59"/>
        <end position="248"/>
    </location>
</feature>
<reference evidence="2 3" key="1">
    <citation type="submission" date="2015-06" db="EMBL/GenBank/DDBJ databases">
        <title>Talaromyces atroroseus IBT 11181 draft genome.</title>
        <authorList>
            <person name="Rasmussen K.B."/>
            <person name="Rasmussen S."/>
            <person name="Petersen B."/>
            <person name="Sicheritz-Ponten T."/>
            <person name="Mortensen U.H."/>
            <person name="Thrane U."/>
        </authorList>
    </citation>
    <scope>NUCLEOTIDE SEQUENCE [LARGE SCALE GENOMIC DNA]</scope>
    <source>
        <strain evidence="2 3">IBT 11181</strain>
    </source>
</reference>
<evidence type="ECO:0000259" key="1">
    <source>
        <dbReference type="Pfam" id="PF24864"/>
    </source>
</evidence>
<accession>A0A225AW79</accession>
<dbReference type="RefSeq" id="XP_020119337.1">
    <property type="nucleotide sequence ID" value="XM_020268331.1"/>
</dbReference>
<name>A0A225AW79_TALAT</name>
<dbReference type="GeneID" id="31005290"/>
<organism evidence="2 3">
    <name type="scientific">Talaromyces atroroseus</name>
    <dbReference type="NCBI Taxonomy" id="1441469"/>
    <lineage>
        <taxon>Eukaryota</taxon>
        <taxon>Fungi</taxon>
        <taxon>Dikarya</taxon>
        <taxon>Ascomycota</taxon>
        <taxon>Pezizomycotina</taxon>
        <taxon>Eurotiomycetes</taxon>
        <taxon>Eurotiomycetidae</taxon>
        <taxon>Eurotiales</taxon>
        <taxon>Trichocomaceae</taxon>
        <taxon>Talaromyces</taxon>
        <taxon>Talaromyces sect. Trachyspermi</taxon>
    </lineage>
</organism>
<protein>
    <recommendedName>
        <fullName evidence="1">DUF7730 domain-containing protein</fullName>
    </recommendedName>
</protein>
<comment type="caution">
    <text evidence="2">The sequence shown here is derived from an EMBL/GenBank/DDBJ whole genome shotgun (WGS) entry which is preliminary data.</text>
</comment>
<dbReference type="EMBL" id="LFMY01000008">
    <property type="protein sequence ID" value="OKL59216.1"/>
    <property type="molecule type" value="Genomic_DNA"/>
</dbReference>
<dbReference type="AlphaFoldDB" id="A0A225AW79"/>